<gene>
    <name evidence="10" type="ORF">ABEB36_002749</name>
</gene>
<feature type="transmembrane region" description="Helical" evidence="8">
    <location>
        <begin position="133"/>
        <end position="163"/>
    </location>
</feature>
<organism evidence="10 11">
    <name type="scientific">Hypothenemus hampei</name>
    <name type="common">Coffee berry borer</name>
    <dbReference type="NCBI Taxonomy" id="57062"/>
    <lineage>
        <taxon>Eukaryota</taxon>
        <taxon>Metazoa</taxon>
        <taxon>Ecdysozoa</taxon>
        <taxon>Arthropoda</taxon>
        <taxon>Hexapoda</taxon>
        <taxon>Insecta</taxon>
        <taxon>Pterygota</taxon>
        <taxon>Neoptera</taxon>
        <taxon>Endopterygota</taxon>
        <taxon>Coleoptera</taxon>
        <taxon>Polyphaga</taxon>
        <taxon>Cucujiformia</taxon>
        <taxon>Curculionidae</taxon>
        <taxon>Scolytinae</taxon>
        <taxon>Hypothenemus</taxon>
    </lineage>
</organism>
<dbReference type="PRINTS" id="PR01035">
    <property type="entry name" value="TCRTETA"/>
</dbReference>
<feature type="transmembrane region" description="Helical" evidence="8">
    <location>
        <begin position="203"/>
        <end position="222"/>
    </location>
</feature>
<name>A0ABD1F6U0_HYPHA</name>
<evidence type="ECO:0000256" key="6">
    <source>
        <dbReference type="ARBA" id="ARBA00022989"/>
    </source>
</evidence>
<dbReference type="AlphaFoldDB" id="A0ABD1F6U0"/>
<evidence type="ECO:0000256" key="1">
    <source>
        <dbReference type="ARBA" id="ARBA00004141"/>
    </source>
</evidence>
<evidence type="ECO:0000256" key="4">
    <source>
        <dbReference type="ARBA" id="ARBA00022692"/>
    </source>
</evidence>
<keyword evidence="5" id="KW-0532">Neurotransmitter transport</keyword>
<dbReference type="InterPro" id="IPR001958">
    <property type="entry name" value="Tet-R_TetA/multi-R_MdtG-like"/>
</dbReference>
<evidence type="ECO:0000256" key="2">
    <source>
        <dbReference type="ARBA" id="ARBA00006829"/>
    </source>
</evidence>
<feature type="transmembrane region" description="Helical" evidence="8">
    <location>
        <begin position="109"/>
        <end position="127"/>
    </location>
</feature>
<keyword evidence="3" id="KW-0813">Transport</keyword>
<dbReference type="InterPro" id="IPR011701">
    <property type="entry name" value="MFS"/>
</dbReference>
<evidence type="ECO:0000256" key="8">
    <source>
        <dbReference type="SAM" id="Phobius"/>
    </source>
</evidence>
<feature type="transmembrane region" description="Helical" evidence="8">
    <location>
        <begin position="310"/>
        <end position="329"/>
    </location>
</feature>
<evidence type="ECO:0000313" key="10">
    <source>
        <dbReference type="EMBL" id="KAL1513327.1"/>
    </source>
</evidence>
<comment type="subcellular location">
    <subcellularLocation>
        <location evidence="1">Membrane</location>
        <topology evidence="1">Multi-pass membrane protein</topology>
    </subcellularLocation>
</comment>
<dbReference type="PROSITE" id="PS50850">
    <property type="entry name" value="MFS"/>
    <property type="match status" value="1"/>
</dbReference>
<reference evidence="10 11" key="1">
    <citation type="submission" date="2024-05" db="EMBL/GenBank/DDBJ databases">
        <title>Genetic variation in Jamaican populations of the coffee berry borer (Hypothenemus hampei).</title>
        <authorList>
            <person name="Errbii M."/>
            <person name="Myrie A."/>
        </authorList>
    </citation>
    <scope>NUCLEOTIDE SEQUENCE [LARGE SCALE GENOMIC DNA]</scope>
    <source>
        <strain evidence="10">JA-Hopewell-2020-01-JO</strain>
        <tissue evidence="10">Whole body</tissue>
    </source>
</reference>
<protein>
    <recommendedName>
        <fullName evidence="9">Major facilitator superfamily (MFS) profile domain-containing protein</fullName>
    </recommendedName>
</protein>
<feature type="transmembrane region" description="Helical" evidence="8">
    <location>
        <begin position="42"/>
        <end position="65"/>
    </location>
</feature>
<dbReference type="SUPFAM" id="SSF103473">
    <property type="entry name" value="MFS general substrate transporter"/>
    <property type="match status" value="1"/>
</dbReference>
<dbReference type="Gene3D" id="1.20.1250.20">
    <property type="entry name" value="MFS general substrate transporter like domains"/>
    <property type="match status" value="2"/>
</dbReference>
<dbReference type="InterPro" id="IPR036259">
    <property type="entry name" value="MFS_trans_sf"/>
</dbReference>
<keyword evidence="11" id="KW-1185">Reference proteome</keyword>
<dbReference type="GO" id="GO:0016020">
    <property type="term" value="C:membrane"/>
    <property type="evidence" value="ECO:0007669"/>
    <property type="project" value="UniProtKB-SubCell"/>
</dbReference>
<evidence type="ECO:0000313" key="11">
    <source>
        <dbReference type="Proteomes" id="UP001566132"/>
    </source>
</evidence>
<sequence>MAEHVCTETPVVKTSKSLLCCRTLKKKRSEETKTKFTCKQKIALIMLALGDFMSVCSMSIITPFYPSVSAKKGVPSSLSGCIFAIYALIMFLFCPIFGKITPKLGAKPLFVIGAFAAGISNISFGLIDRFDSYNLFIISSFGIRIIEALGASAYSVATYVLIIDIFPQHIGFVRGLLETCIGLGLCAGPGLGGLLYGVGGFGLPFYVTGSVAIFVAFVNMHILPSPKEENIDEGGSFLDLLRLPPIFLTCIITTVVAMSNSFIDPTYEPHLSKTFGLTPTQVGLLFILDSATYGCSSPIFGWITDRTVNYSWLMTTGLFGTSAALLFLGPSPFLTFLKSSVWLNAVCLTGFGITTAMTIIPTYQYIIDTAE</sequence>
<dbReference type="EMBL" id="JBDJPC010000002">
    <property type="protein sequence ID" value="KAL1513327.1"/>
    <property type="molecule type" value="Genomic_DNA"/>
</dbReference>
<evidence type="ECO:0000256" key="7">
    <source>
        <dbReference type="ARBA" id="ARBA00023136"/>
    </source>
</evidence>
<dbReference type="InterPro" id="IPR020846">
    <property type="entry name" value="MFS_dom"/>
</dbReference>
<comment type="caution">
    <text evidence="10">The sequence shown here is derived from an EMBL/GenBank/DDBJ whole genome shotgun (WGS) entry which is preliminary data.</text>
</comment>
<keyword evidence="7 8" id="KW-0472">Membrane</keyword>
<evidence type="ECO:0000259" key="9">
    <source>
        <dbReference type="PROSITE" id="PS50850"/>
    </source>
</evidence>
<feature type="transmembrane region" description="Helical" evidence="8">
    <location>
        <begin position="243"/>
        <end position="263"/>
    </location>
</feature>
<keyword evidence="4 8" id="KW-0812">Transmembrane</keyword>
<dbReference type="Proteomes" id="UP001566132">
    <property type="component" value="Unassembled WGS sequence"/>
</dbReference>
<accession>A0ABD1F6U0</accession>
<feature type="transmembrane region" description="Helical" evidence="8">
    <location>
        <begin position="341"/>
        <end position="366"/>
    </location>
</feature>
<evidence type="ECO:0000256" key="5">
    <source>
        <dbReference type="ARBA" id="ARBA00022775"/>
    </source>
</evidence>
<evidence type="ECO:0000256" key="3">
    <source>
        <dbReference type="ARBA" id="ARBA00022448"/>
    </source>
</evidence>
<comment type="similarity">
    <text evidence="2">Belongs to the major facilitator superfamily. Vesicular transporter family.</text>
</comment>
<feature type="transmembrane region" description="Helical" evidence="8">
    <location>
        <begin position="283"/>
        <end position="303"/>
    </location>
</feature>
<dbReference type="PANTHER" id="PTHR23506">
    <property type="entry name" value="GH10249P"/>
    <property type="match status" value="1"/>
</dbReference>
<proteinExistence type="inferred from homology"/>
<feature type="domain" description="Major facilitator superfamily (MFS) profile" evidence="9">
    <location>
        <begin position="43"/>
        <end position="371"/>
    </location>
</feature>
<feature type="transmembrane region" description="Helical" evidence="8">
    <location>
        <begin position="77"/>
        <end position="97"/>
    </location>
</feature>
<keyword evidence="6 8" id="KW-1133">Transmembrane helix</keyword>
<feature type="transmembrane region" description="Helical" evidence="8">
    <location>
        <begin position="175"/>
        <end position="197"/>
    </location>
</feature>
<dbReference type="Pfam" id="PF07690">
    <property type="entry name" value="MFS_1"/>
    <property type="match status" value="1"/>
</dbReference>
<dbReference type="InterPro" id="IPR050930">
    <property type="entry name" value="MFS_Vesicular_Transporter"/>
</dbReference>
<dbReference type="PANTHER" id="PTHR23506:SF28">
    <property type="entry name" value="MFS-TYPE TRANSPORTER SLC18B1-LIKE PROTEIN"/>
    <property type="match status" value="1"/>
</dbReference>